<evidence type="ECO:0000313" key="4">
    <source>
        <dbReference type="EMBL" id="MFH4980540.1"/>
    </source>
</evidence>
<keyword evidence="2" id="KW-0813">Transport</keyword>
<dbReference type="Gene3D" id="2.40.128.20">
    <property type="match status" value="1"/>
</dbReference>
<dbReference type="InterPro" id="IPR012674">
    <property type="entry name" value="Calycin"/>
</dbReference>
<reference evidence="4 5" key="1">
    <citation type="submission" date="2024-08" db="EMBL/GenBank/DDBJ databases">
        <title>Gnathostoma spinigerum genome.</title>
        <authorList>
            <person name="Gonzalez-Bertolin B."/>
            <person name="Monzon S."/>
            <person name="Zaballos A."/>
            <person name="Jimenez P."/>
            <person name="Dekumyoy P."/>
            <person name="Varona S."/>
            <person name="Cuesta I."/>
            <person name="Sumanam S."/>
            <person name="Adisakwattana P."/>
            <person name="Gasser R.B."/>
            <person name="Hernandez-Gonzalez A."/>
            <person name="Young N.D."/>
            <person name="Perteguer M.J."/>
        </authorList>
    </citation>
    <scope>NUCLEOTIDE SEQUENCE [LARGE SCALE GENOMIC DNA]</scope>
    <source>
        <strain evidence="4">AL3</strain>
        <tissue evidence="4">Liver</tissue>
    </source>
</reference>
<gene>
    <name evidence="4" type="ORF">AB6A40_007249</name>
</gene>
<dbReference type="SUPFAM" id="SSF50814">
    <property type="entry name" value="Lipocalins"/>
    <property type="match status" value="1"/>
</dbReference>
<dbReference type="PANTHER" id="PTHR22725:SF9">
    <property type="entry name" value="FATTY ACID-BINDING PROTEIN HOMOLOG 3"/>
    <property type="match status" value="1"/>
</dbReference>
<dbReference type="Proteomes" id="UP001608902">
    <property type="component" value="Unassembled WGS sequence"/>
</dbReference>
<dbReference type="GO" id="GO:0008289">
    <property type="term" value="F:lipid binding"/>
    <property type="evidence" value="ECO:0007669"/>
    <property type="project" value="UniProtKB-KW"/>
</dbReference>
<comment type="caution">
    <text evidence="4">The sequence shown here is derived from an EMBL/GenBank/DDBJ whole genome shotgun (WGS) entry which is preliminary data.</text>
</comment>
<organism evidence="4 5">
    <name type="scientific">Gnathostoma spinigerum</name>
    <dbReference type="NCBI Taxonomy" id="75299"/>
    <lineage>
        <taxon>Eukaryota</taxon>
        <taxon>Metazoa</taxon>
        <taxon>Ecdysozoa</taxon>
        <taxon>Nematoda</taxon>
        <taxon>Chromadorea</taxon>
        <taxon>Rhabditida</taxon>
        <taxon>Spirurina</taxon>
        <taxon>Gnathostomatomorpha</taxon>
        <taxon>Gnathostomatoidea</taxon>
        <taxon>Gnathostomatidae</taxon>
        <taxon>Gnathostoma</taxon>
    </lineage>
</organism>
<accession>A0ABD6EKN7</accession>
<name>A0ABD6EKN7_9BILA</name>
<dbReference type="InterPro" id="IPR040094">
    <property type="entry name" value="Lbp1-4"/>
</dbReference>
<keyword evidence="3" id="KW-0446">Lipid-binding</keyword>
<dbReference type="PANTHER" id="PTHR22725">
    <property type="entry name" value="FATTY ACID-BINDING PROTEIN HOMOLOG 1-RELATED-RELATED"/>
    <property type="match status" value="1"/>
</dbReference>
<comment type="similarity">
    <text evidence="1">Belongs to the calycin superfamily. Fatty-acid binding protein (FABP) family.</text>
</comment>
<sequence>MADAFVGHEYVEEKCDNLSEYMTAKGIPMFVRLLISGKMKNGYFNLVTVNEETYKITLGTPRGRKEYTFKFDEPVTAEGYDGKQHKITFSIENGKLKEKHEHLEGDRKGENDDITLWQFDNGTLISETPAKKSNGEEVIWKRYFKKL</sequence>
<protein>
    <recommendedName>
        <fullName evidence="6">Lipocalin/cytosolic fatty-acid binding domain-containing protein</fullName>
    </recommendedName>
</protein>
<evidence type="ECO:0000256" key="3">
    <source>
        <dbReference type="ARBA" id="ARBA00023121"/>
    </source>
</evidence>
<proteinExistence type="inferred from homology"/>
<evidence type="ECO:0000313" key="5">
    <source>
        <dbReference type="Proteomes" id="UP001608902"/>
    </source>
</evidence>
<dbReference type="AlphaFoldDB" id="A0ABD6EKN7"/>
<dbReference type="EMBL" id="JBGFUD010005702">
    <property type="protein sequence ID" value="MFH4980540.1"/>
    <property type="molecule type" value="Genomic_DNA"/>
</dbReference>
<keyword evidence="5" id="KW-1185">Reference proteome</keyword>
<evidence type="ECO:0000256" key="1">
    <source>
        <dbReference type="ARBA" id="ARBA00008390"/>
    </source>
</evidence>
<evidence type="ECO:0008006" key="6">
    <source>
        <dbReference type="Google" id="ProtNLM"/>
    </source>
</evidence>
<evidence type="ECO:0000256" key="2">
    <source>
        <dbReference type="ARBA" id="ARBA00022448"/>
    </source>
</evidence>